<name>A0AA88DFR9_FICCA</name>
<evidence type="ECO:0000313" key="2">
    <source>
        <dbReference type="EMBL" id="GMN54911.1"/>
    </source>
</evidence>
<proteinExistence type="predicted"/>
<feature type="compositionally biased region" description="Basic and acidic residues" evidence="1">
    <location>
        <begin position="8"/>
        <end position="25"/>
    </location>
</feature>
<reference evidence="2" key="1">
    <citation type="submission" date="2023-07" db="EMBL/GenBank/DDBJ databases">
        <title>draft genome sequence of fig (Ficus carica).</title>
        <authorList>
            <person name="Takahashi T."/>
            <person name="Nishimura K."/>
        </authorList>
    </citation>
    <scope>NUCLEOTIDE SEQUENCE</scope>
</reference>
<feature type="region of interest" description="Disordered" evidence="1">
    <location>
        <begin position="69"/>
        <end position="101"/>
    </location>
</feature>
<dbReference type="AlphaFoldDB" id="A0AA88DFR9"/>
<comment type="caution">
    <text evidence="2">The sequence shown here is derived from an EMBL/GenBank/DDBJ whole genome shotgun (WGS) entry which is preliminary data.</text>
</comment>
<organism evidence="2 3">
    <name type="scientific">Ficus carica</name>
    <name type="common">Common fig</name>
    <dbReference type="NCBI Taxonomy" id="3494"/>
    <lineage>
        <taxon>Eukaryota</taxon>
        <taxon>Viridiplantae</taxon>
        <taxon>Streptophyta</taxon>
        <taxon>Embryophyta</taxon>
        <taxon>Tracheophyta</taxon>
        <taxon>Spermatophyta</taxon>
        <taxon>Magnoliopsida</taxon>
        <taxon>eudicotyledons</taxon>
        <taxon>Gunneridae</taxon>
        <taxon>Pentapetalae</taxon>
        <taxon>rosids</taxon>
        <taxon>fabids</taxon>
        <taxon>Rosales</taxon>
        <taxon>Moraceae</taxon>
        <taxon>Ficeae</taxon>
        <taxon>Ficus</taxon>
    </lineage>
</organism>
<protein>
    <submittedName>
        <fullName evidence="2">Uncharacterized protein</fullName>
    </submittedName>
</protein>
<feature type="region of interest" description="Disordered" evidence="1">
    <location>
        <begin position="170"/>
        <end position="210"/>
    </location>
</feature>
<dbReference type="Gramene" id="FCD_00002530-RA">
    <property type="protein sequence ID" value="FCD_00002530-RA:cds"/>
    <property type="gene ID" value="FCD_00002530"/>
</dbReference>
<dbReference type="Proteomes" id="UP001187192">
    <property type="component" value="Unassembled WGS sequence"/>
</dbReference>
<dbReference type="EMBL" id="BTGU01000054">
    <property type="protein sequence ID" value="GMN54911.1"/>
    <property type="molecule type" value="Genomic_DNA"/>
</dbReference>
<feature type="region of interest" description="Disordered" evidence="1">
    <location>
        <begin position="1"/>
        <end position="31"/>
    </location>
</feature>
<accession>A0AA88DFR9</accession>
<keyword evidence="3" id="KW-1185">Reference proteome</keyword>
<evidence type="ECO:0000256" key="1">
    <source>
        <dbReference type="SAM" id="MobiDB-lite"/>
    </source>
</evidence>
<evidence type="ECO:0000313" key="3">
    <source>
        <dbReference type="Proteomes" id="UP001187192"/>
    </source>
</evidence>
<gene>
    <name evidence="2" type="ORF">TIFTF001_024023</name>
</gene>
<sequence length="232" mass="25063">MEGSSNGKVEETREVESVNEHKDVAVEDVGDSSKLVQIESVKNLEINDENSEPASKRVISILEEIVESAEKVLDGDDSSSSSSSEEETEVETEEKTLTSLVEDEVVADLVSKSVEETKFQSSNQKNDSSDEAVVTYAVSKGSEGEIESPFVEQKIDEANSALAEEVSKGIEENNNKTGESSQPVFEAASGNVDHHPEIPENAENPSLPGTNFMEELLRSLSSSAAIRPVNSR</sequence>